<sequence length="101" mass="10987">MQYGVEIAKEAYTEQARRLQTHGDDYAAAVERLRERGGRWGDDGLFAEIETAWIECRLAMLEAVPGIGGHIGGVSAGMRLVPQNVTAGEQASAMQDPAAWR</sequence>
<gene>
    <name evidence="1" type="ORF">ACFFR3_22720</name>
</gene>
<evidence type="ECO:0000313" key="1">
    <source>
        <dbReference type="EMBL" id="MFB9472332.1"/>
    </source>
</evidence>
<comment type="caution">
    <text evidence="1">The sequence shown here is derived from an EMBL/GenBank/DDBJ whole genome shotgun (WGS) entry which is preliminary data.</text>
</comment>
<dbReference type="EMBL" id="JBHMCF010000025">
    <property type="protein sequence ID" value="MFB9472332.1"/>
    <property type="molecule type" value="Genomic_DNA"/>
</dbReference>
<organism evidence="1 2">
    <name type="scientific">Nonomuraea salmonea</name>
    <dbReference type="NCBI Taxonomy" id="46181"/>
    <lineage>
        <taxon>Bacteria</taxon>
        <taxon>Bacillati</taxon>
        <taxon>Actinomycetota</taxon>
        <taxon>Actinomycetes</taxon>
        <taxon>Streptosporangiales</taxon>
        <taxon>Streptosporangiaceae</taxon>
        <taxon>Nonomuraea</taxon>
    </lineage>
</organism>
<dbReference type="Proteomes" id="UP001589568">
    <property type="component" value="Unassembled WGS sequence"/>
</dbReference>
<reference evidence="1 2" key="1">
    <citation type="submission" date="2024-09" db="EMBL/GenBank/DDBJ databases">
        <authorList>
            <person name="Sun Q."/>
            <person name="Mori K."/>
        </authorList>
    </citation>
    <scope>NUCLEOTIDE SEQUENCE [LARGE SCALE GENOMIC DNA]</scope>
    <source>
        <strain evidence="1 2">JCM 3324</strain>
    </source>
</reference>
<evidence type="ECO:0000313" key="2">
    <source>
        <dbReference type="Proteomes" id="UP001589568"/>
    </source>
</evidence>
<keyword evidence="2" id="KW-1185">Reference proteome</keyword>
<dbReference type="RefSeq" id="WP_364378210.1">
    <property type="nucleotide sequence ID" value="NZ_JBHMCF010000025.1"/>
</dbReference>
<protein>
    <submittedName>
        <fullName evidence="1">Uncharacterized protein</fullName>
    </submittedName>
</protein>
<name>A0ABV5NPU9_9ACTN</name>
<accession>A0ABV5NPU9</accession>
<proteinExistence type="predicted"/>